<evidence type="ECO:0000313" key="6">
    <source>
        <dbReference type="Proteomes" id="UP000190973"/>
    </source>
</evidence>
<name>A0A1S8S3R5_CLOBE</name>
<comment type="caution">
    <text evidence="5">The sequence shown here is derived from an EMBL/GenBank/DDBJ whole genome shotgun (WGS) entry which is preliminary data.</text>
</comment>
<comment type="similarity">
    <text evidence="1">Belongs to the carbohydrate kinase PfkB family.</text>
</comment>
<evidence type="ECO:0000256" key="2">
    <source>
        <dbReference type="ARBA" id="ARBA00022679"/>
    </source>
</evidence>
<dbReference type="InterPro" id="IPR029056">
    <property type="entry name" value="Ribokinase-like"/>
</dbReference>
<keyword evidence="2 5" id="KW-0808">Transferase</keyword>
<keyword evidence="3 5" id="KW-0418">Kinase</keyword>
<dbReference type="InterPro" id="IPR050306">
    <property type="entry name" value="PfkB_Carbo_kinase"/>
</dbReference>
<dbReference type="CDD" id="cd01940">
    <property type="entry name" value="Fructoselysine_kinase_like"/>
    <property type="match status" value="1"/>
</dbReference>
<dbReference type="InterPro" id="IPR011611">
    <property type="entry name" value="PfkB_dom"/>
</dbReference>
<proteinExistence type="inferred from homology"/>
<dbReference type="GO" id="GO:0016301">
    <property type="term" value="F:kinase activity"/>
    <property type="evidence" value="ECO:0007669"/>
    <property type="project" value="UniProtKB-KW"/>
</dbReference>
<protein>
    <submittedName>
        <fullName evidence="5">Fructosamine kinase FrlD</fullName>
        <ecNumber evidence="5">2.7.1.-</ecNumber>
    </submittedName>
</protein>
<dbReference type="EC" id="2.7.1.-" evidence="5"/>
<sequence>MEQYKVIGIGDNVVDKYVHQGIMYPGGNALNFCAYAKMCDMNVSYLGKFGNDKVAEYNQSVMDKLGIEHSHCRIFEGENGYARVTLENGDRVFLGSNKGGIAKEKPWNFVENDLDYIKEFSVIHTSLNSYIEDDLTELKKCNVPISFDFSVRWNDEYLEKVCKNIDISFLSCSHLNEEERQQEMLKAQKCGSKIVVGTVGENGSYALYKKNWLYQPAVLTEAVDTMGAGDSYLTAFLVEMVRSSENNKFFTDDDSNMINRIKASMEKGAIFAAKICKVNGAFGHGTEIV</sequence>
<feature type="domain" description="Carbohydrate kinase PfkB" evidence="4">
    <location>
        <begin position="14"/>
        <end position="243"/>
    </location>
</feature>
<dbReference type="PANTHER" id="PTHR43085:SF41">
    <property type="entry name" value="FRUCTOSELYSINE 6-KINASE"/>
    <property type="match status" value="1"/>
</dbReference>
<evidence type="ECO:0000313" key="5">
    <source>
        <dbReference type="EMBL" id="OOM60042.1"/>
    </source>
</evidence>
<dbReference type="Proteomes" id="UP000190973">
    <property type="component" value="Unassembled WGS sequence"/>
</dbReference>
<evidence type="ECO:0000256" key="1">
    <source>
        <dbReference type="ARBA" id="ARBA00010688"/>
    </source>
</evidence>
<dbReference type="AlphaFoldDB" id="A0A1S8S3R5"/>
<accession>A0A1S8S3R5</accession>
<dbReference type="PANTHER" id="PTHR43085">
    <property type="entry name" value="HEXOKINASE FAMILY MEMBER"/>
    <property type="match status" value="1"/>
</dbReference>
<dbReference type="Gene3D" id="3.40.1190.20">
    <property type="match status" value="1"/>
</dbReference>
<dbReference type="Pfam" id="PF00294">
    <property type="entry name" value="PfkB"/>
    <property type="match status" value="1"/>
</dbReference>
<gene>
    <name evidence="5" type="primary">frlD_4</name>
    <name evidence="5" type="ORF">CLBCK_31200</name>
</gene>
<dbReference type="EMBL" id="LZZI01000059">
    <property type="protein sequence ID" value="OOM60042.1"/>
    <property type="molecule type" value="Genomic_DNA"/>
</dbReference>
<evidence type="ECO:0000259" key="4">
    <source>
        <dbReference type="Pfam" id="PF00294"/>
    </source>
</evidence>
<dbReference type="SUPFAM" id="SSF53613">
    <property type="entry name" value="Ribokinase-like"/>
    <property type="match status" value="1"/>
</dbReference>
<organism evidence="5 6">
    <name type="scientific">Clostridium beijerinckii</name>
    <name type="common">Clostridium MP</name>
    <dbReference type="NCBI Taxonomy" id="1520"/>
    <lineage>
        <taxon>Bacteria</taxon>
        <taxon>Bacillati</taxon>
        <taxon>Bacillota</taxon>
        <taxon>Clostridia</taxon>
        <taxon>Eubacteriales</taxon>
        <taxon>Clostridiaceae</taxon>
        <taxon>Clostridium</taxon>
    </lineage>
</organism>
<dbReference type="RefSeq" id="WP_077839554.1">
    <property type="nucleotide sequence ID" value="NZ_JABTAE010000001.1"/>
</dbReference>
<evidence type="ECO:0000256" key="3">
    <source>
        <dbReference type="ARBA" id="ARBA00022777"/>
    </source>
</evidence>
<reference evidence="5 6" key="1">
    <citation type="submission" date="2016-05" db="EMBL/GenBank/DDBJ databases">
        <title>Microbial solvent formation.</title>
        <authorList>
            <person name="Poehlein A."/>
            <person name="Montoya Solano J.D."/>
            <person name="Flitsch S."/>
            <person name="Krabben P."/>
            <person name="Duerre P."/>
            <person name="Daniel R."/>
        </authorList>
    </citation>
    <scope>NUCLEOTIDE SEQUENCE [LARGE SCALE GENOMIC DNA]</scope>
    <source>
        <strain evidence="5 6">DSM 53</strain>
    </source>
</reference>